<dbReference type="EMBL" id="JAPQKL010000004">
    <property type="protein sequence ID" value="KAJ5135592.1"/>
    <property type="molecule type" value="Genomic_DNA"/>
</dbReference>
<sequence length="148" mass="17278">MPQRAAHGTYEQERSHFMTTLYAQIDILKDNYPGNRQHVIHSLGLLLHRVRGLRMAGQALFKHDNPNWTSKCNMLYERVATFRDTLIQNPKSTRQVANDIESMMIFLDFCIPEDMQFRVLVDKFNRFSTREEPRGGDRSGAPSPEPRR</sequence>
<dbReference type="Proteomes" id="UP001149079">
    <property type="component" value="Unassembled WGS sequence"/>
</dbReference>
<protein>
    <submittedName>
        <fullName evidence="2">Uncharacterized protein</fullName>
    </submittedName>
</protein>
<proteinExistence type="predicted"/>
<evidence type="ECO:0000313" key="2">
    <source>
        <dbReference type="EMBL" id="KAJ5135592.1"/>
    </source>
</evidence>
<dbReference type="RefSeq" id="XP_056522564.1">
    <property type="nucleotide sequence ID" value="XM_056665614.1"/>
</dbReference>
<keyword evidence="3" id="KW-1185">Reference proteome</keyword>
<dbReference type="AlphaFoldDB" id="A0A9W9H0X9"/>
<evidence type="ECO:0000313" key="3">
    <source>
        <dbReference type="Proteomes" id="UP001149079"/>
    </source>
</evidence>
<gene>
    <name evidence="2" type="ORF">N7515_004870</name>
</gene>
<reference evidence="2" key="1">
    <citation type="submission" date="2022-11" db="EMBL/GenBank/DDBJ databases">
        <authorList>
            <person name="Petersen C."/>
        </authorList>
    </citation>
    <scope>NUCLEOTIDE SEQUENCE</scope>
    <source>
        <strain evidence="2">IBT 22155</strain>
    </source>
</reference>
<organism evidence="2 3">
    <name type="scientific">Penicillium bovifimosum</name>
    <dbReference type="NCBI Taxonomy" id="126998"/>
    <lineage>
        <taxon>Eukaryota</taxon>
        <taxon>Fungi</taxon>
        <taxon>Dikarya</taxon>
        <taxon>Ascomycota</taxon>
        <taxon>Pezizomycotina</taxon>
        <taxon>Eurotiomycetes</taxon>
        <taxon>Eurotiomycetidae</taxon>
        <taxon>Eurotiales</taxon>
        <taxon>Aspergillaceae</taxon>
        <taxon>Penicillium</taxon>
    </lineage>
</organism>
<feature type="region of interest" description="Disordered" evidence="1">
    <location>
        <begin position="129"/>
        <end position="148"/>
    </location>
</feature>
<evidence type="ECO:0000256" key="1">
    <source>
        <dbReference type="SAM" id="MobiDB-lite"/>
    </source>
</evidence>
<accession>A0A9W9H0X9</accession>
<dbReference type="OrthoDB" id="4321554at2759"/>
<comment type="caution">
    <text evidence="2">The sequence shown here is derived from an EMBL/GenBank/DDBJ whole genome shotgun (WGS) entry which is preliminary data.</text>
</comment>
<reference evidence="2" key="2">
    <citation type="journal article" date="2023" name="IMA Fungus">
        <title>Comparative genomic study of the Penicillium genus elucidates a diverse pangenome and 15 lateral gene transfer events.</title>
        <authorList>
            <person name="Petersen C."/>
            <person name="Sorensen T."/>
            <person name="Nielsen M.R."/>
            <person name="Sondergaard T.E."/>
            <person name="Sorensen J.L."/>
            <person name="Fitzpatrick D.A."/>
            <person name="Frisvad J.C."/>
            <person name="Nielsen K.L."/>
        </authorList>
    </citation>
    <scope>NUCLEOTIDE SEQUENCE</scope>
    <source>
        <strain evidence="2">IBT 22155</strain>
    </source>
</reference>
<dbReference type="GeneID" id="81404784"/>
<name>A0A9W9H0X9_9EURO</name>